<gene>
    <name evidence="1" type="ORF">NP493_545g01104</name>
</gene>
<accession>A0AAD9KVQ6</accession>
<organism evidence="1 2">
    <name type="scientific">Ridgeia piscesae</name>
    <name type="common">Tubeworm</name>
    <dbReference type="NCBI Taxonomy" id="27915"/>
    <lineage>
        <taxon>Eukaryota</taxon>
        <taxon>Metazoa</taxon>
        <taxon>Spiralia</taxon>
        <taxon>Lophotrochozoa</taxon>
        <taxon>Annelida</taxon>
        <taxon>Polychaeta</taxon>
        <taxon>Sedentaria</taxon>
        <taxon>Canalipalpata</taxon>
        <taxon>Sabellida</taxon>
        <taxon>Siboglinidae</taxon>
        <taxon>Ridgeia</taxon>
    </lineage>
</organism>
<dbReference type="AlphaFoldDB" id="A0AAD9KVQ6"/>
<dbReference type="EMBL" id="JAODUO010000545">
    <property type="protein sequence ID" value="KAK2178422.1"/>
    <property type="molecule type" value="Genomic_DNA"/>
</dbReference>
<sequence>MTGYVMFRKDLGKRGRGVIFILKNPPKAYEIKLEKEQNVKKLSGVNSYRKKINCWVSVSESKQKQGRK</sequence>
<evidence type="ECO:0000313" key="2">
    <source>
        <dbReference type="Proteomes" id="UP001209878"/>
    </source>
</evidence>
<proteinExistence type="predicted"/>
<name>A0AAD9KVQ6_RIDPI</name>
<evidence type="ECO:0000313" key="1">
    <source>
        <dbReference type="EMBL" id="KAK2178422.1"/>
    </source>
</evidence>
<protein>
    <submittedName>
        <fullName evidence="1">Uncharacterized protein</fullName>
    </submittedName>
</protein>
<keyword evidence="2" id="KW-1185">Reference proteome</keyword>
<dbReference type="Proteomes" id="UP001209878">
    <property type="component" value="Unassembled WGS sequence"/>
</dbReference>
<reference evidence="1" key="1">
    <citation type="journal article" date="2023" name="Mol. Biol. Evol.">
        <title>Third-Generation Sequencing Reveals the Adaptive Role of the Epigenome in Three Deep-Sea Polychaetes.</title>
        <authorList>
            <person name="Perez M."/>
            <person name="Aroh O."/>
            <person name="Sun Y."/>
            <person name="Lan Y."/>
            <person name="Juniper S.K."/>
            <person name="Young C.R."/>
            <person name="Angers B."/>
            <person name="Qian P.Y."/>
        </authorList>
    </citation>
    <scope>NUCLEOTIDE SEQUENCE</scope>
    <source>
        <strain evidence="1">R07B-5</strain>
    </source>
</reference>
<comment type="caution">
    <text evidence="1">The sequence shown here is derived from an EMBL/GenBank/DDBJ whole genome shotgun (WGS) entry which is preliminary data.</text>
</comment>